<keyword evidence="3" id="KW-1185">Reference proteome</keyword>
<sequence length="121" mass="12813">MSNVSEFDDGSSSRKKKKSAIPKCKGCVCEALTQLANQKAESGQLKRLFIVNKGTSSPLSLDGTGNPTVFTLVGFDSETGCFEFSYEDDMNSTTPYVSATGSFIAGGHSIAGITILPNDFI</sequence>
<dbReference type="Proteomes" id="UP000267430">
    <property type="component" value="Unassembled WGS sequence"/>
</dbReference>
<evidence type="ECO:0000313" key="3">
    <source>
        <dbReference type="Proteomes" id="UP000267430"/>
    </source>
</evidence>
<proteinExistence type="predicted"/>
<gene>
    <name evidence="2" type="ORF">ELQ35_10395</name>
</gene>
<dbReference type="OrthoDB" id="2935799at2"/>
<dbReference type="RefSeq" id="WP_126864776.1">
    <property type="nucleotide sequence ID" value="NZ_JAUSTX010000006.1"/>
</dbReference>
<dbReference type="EMBL" id="RYZZ01000010">
    <property type="protein sequence ID" value="RUQ29363.1"/>
    <property type="molecule type" value="Genomic_DNA"/>
</dbReference>
<evidence type="ECO:0000256" key="1">
    <source>
        <dbReference type="SAM" id="MobiDB-lite"/>
    </source>
</evidence>
<protein>
    <submittedName>
        <fullName evidence="2">Uncharacterized protein</fullName>
    </submittedName>
</protein>
<organism evidence="2 3">
    <name type="scientific">Peribacillus cavernae</name>
    <dbReference type="NCBI Taxonomy" id="1674310"/>
    <lineage>
        <taxon>Bacteria</taxon>
        <taxon>Bacillati</taxon>
        <taxon>Bacillota</taxon>
        <taxon>Bacilli</taxon>
        <taxon>Bacillales</taxon>
        <taxon>Bacillaceae</taxon>
        <taxon>Peribacillus</taxon>
    </lineage>
</organism>
<accession>A0A3S0VZ96</accession>
<evidence type="ECO:0000313" key="2">
    <source>
        <dbReference type="EMBL" id="RUQ29363.1"/>
    </source>
</evidence>
<feature type="region of interest" description="Disordered" evidence="1">
    <location>
        <begin position="1"/>
        <end position="21"/>
    </location>
</feature>
<name>A0A3S0VZ96_9BACI</name>
<comment type="caution">
    <text evidence="2">The sequence shown here is derived from an EMBL/GenBank/DDBJ whole genome shotgun (WGS) entry which is preliminary data.</text>
</comment>
<reference evidence="2 3" key="1">
    <citation type="submission" date="2018-12" db="EMBL/GenBank/DDBJ databases">
        <title>Bacillus chawlae sp. nov., Bacillus glennii sp. nov., and Bacillus saganii sp. nov. Isolated from the Vehicle Assembly Building at Kennedy Space Center where the Viking Spacecraft were Assembled.</title>
        <authorList>
            <person name="Seuylemezian A."/>
            <person name="Vaishampayan P."/>
        </authorList>
    </citation>
    <scope>NUCLEOTIDE SEQUENCE [LARGE SCALE GENOMIC DNA]</scope>
    <source>
        <strain evidence="2 3">L5</strain>
    </source>
</reference>
<dbReference type="AlphaFoldDB" id="A0A3S0VZ96"/>